<dbReference type="KEGG" id="plv:ERIC2_c21390"/>
<dbReference type="EMBL" id="CP003355">
    <property type="protein sequence ID" value="AHD05931.1"/>
    <property type="molecule type" value="Genomic_DNA"/>
</dbReference>
<accession>V9W4H7</accession>
<dbReference type="Proteomes" id="UP000029431">
    <property type="component" value="Chromosome"/>
</dbReference>
<feature type="region of interest" description="Disordered" evidence="1">
    <location>
        <begin position="46"/>
        <end position="93"/>
    </location>
</feature>
<proteinExistence type="predicted"/>
<name>V9W4H7_9BACL</name>
<evidence type="ECO:0000313" key="3">
    <source>
        <dbReference type="Proteomes" id="UP000029431"/>
    </source>
</evidence>
<protein>
    <submittedName>
        <fullName evidence="2">Uncharacterized protein</fullName>
    </submittedName>
</protein>
<evidence type="ECO:0000313" key="2">
    <source>
        <dbReference type="EMBL" id="AHD05931.1"/>
    </source>
</evidence>
<sequence length="117" mass="13211">MVMSFHSIDLQLAIHKNDQAGLKQHQMMQKPSEDQVITGQETMKLAEKKLRQSTEVDKSGASGIQDDGQRGQNGSQGGRKYRSSRRSRNECTPIKASLQRTLYRFILIESKLFTSPS</sequence>
<keyword evidence="3" id="KW-1185">Reference proteome</keyword>
<gene>
    <name evidence="2" type="ORF">ERIC2_c21390</name>
</gene>
<feature type="compositionally biased region" description="Basic and acidic residues" evidence="1">
    <location>
        <begin position="46"/>
        <end position="58"/>
    </location>
</feature>
<dbReference type="AlphaFoldDB" id="V9W4H7"/>
<dbReference type="HOGENOM" id="CLU_2082478_0_0_9"/>
<organism evidence="2 3">
    <name type="scientific">Paenibacillus larvae subsp. larvae DSM 25430</name>
    <dbReference type="NCBI Taxonomy" id="697284"/>
    <lineage>
        <taxon>Bacteria</taxon>
        <taxon>Bacillati</taxon>
        <taxon>Bacillota</taxon>
        <taxon>Bacilli</taxon>
        <taxon>Bacillales</taxon>
        <taxon>Paenibacillaceae</taxon>
        <taxon>Paenibacillus</taxon>
    </lineage>
</organism>
<reference evidence="2 3" key="1">
    <citation type="journal article" date="2014" name="PLoS ONE">
        <title>How to Kill the Honey Bee Larva: Genomic Potential and Virulence Mechanisms of Paenibacillus larvae.</title>
        <authorList>
            <person name="Djukic M."/>
            <person name="Brzuszkiewicz E."/>
            <person name="Funfhaus A."/>
            <person name="Voss J."/>
            <person name="Gollnow K."/>
            <person name="Poppinga L."/>
            <person name="Liesegang H."/>
            <person name="Garcia-Gonzalez E."/>
            <person name="Genersch E."/>
            <person name="Daniel R."/>
        </authorList>
    </citation>
    <scope>NUCLEOTIDE SEQUENCE [LARGE SCALE GENOMIC DNA]</scope>
    <source>
        <strain evidence="2 3">DSM 25430</strain>
    </source>
</reference>
<evidence type="ECO:0000256" key="1">
    <source>
        <dbReference type="SAM" id="MobiDB-lite"/>
    </source>
</evidence>